<dbReference type="EMBL" id="QEFD01000189">
    <property type="protein sequence ID" value="PVU74708.1"/>
    <property type="molecule type" value="Genomic_DNA"/>
</dbReference>
<sequence length="62" mass="7235">MILLETITVYNGYFGGAEVNPFLNSLLLLIPTLITILGVVMGVNYWLNYLFWKRIKRKNRTE</sequence>
<accession>A0A2T9X3P1</accession>
<protein>
    <submittedName>
        <fullName evidence="2">Uncharacterized protein</fullName>
    </submittedName>
</protein>
<keyword evidence="1" id="KW-0812">Transmembrane</keyword>
<name>A0A2T9X3P1_9CREN</name>
<evidence type="ECO:0000313" key="2">
    <source>
        <dbReference type="EMBL" id="PVU74708.1"/>
    </source>
</evidence>
<keyword evidence="1" id="KW-1133">Transmembrane helix</keyword>
<reference evidence="2 3" key="1">
    <citation type="journal article" date="2015" name="Appl. Environ. Microbiol.">
        <title>Nanoarchaeota, Their Sulfolobales Host, and Nanoarchaeota Virus Distribution across Yellowstone National Park Hot Springs.</title>
        <authorList>
            <person name="Munson-McGee J.H."/>
            <person name="Field E.K."/>
            <person name="Bateson M."/>
            <person name="Rooney C."/>
            <person name="Stepanauskas R."/>
            <person name="Young M.J."/>
        </authorList>
    </citation>
    <scope>NUCLEOTIDE SEQUENCE [LARGE SCALE GENOMIC DNA]</scope>
    <source>
        <strain evidence="2">SCGC AC-742_N10</strain>
    </source>
</reference>
<gene>
    <name evidence="2" type="ORF">DDW13_06400</name>
</gene>
<feature type="transmembrane region" description="Helical" evidence="1">
    <location>
        <begin position="26"/>
        <end position="47"/>
    </location>
</feature>
<dbReference type="Proteomes" id="UP000245638">
    <property type="component" value="Unassembled WGS sequence"/>
</dbReference>
<proteinExistence type="predicted"/>
<evidence type="ECO:0000313" key="3">
    <source>
        <dbReference type="Proteomes" id="UP000245638"/>
    </source>
</evidence>
<organism evidence="2 3">
    <name type="scientific">Acidianus hospitalis</name>
    <dbReference type="NCBI Taxonomy" id="563177"/>
    <lineage>
        <taxon>Archaea</taxon>
        <taxon>Thermoproteota</taxon>
        <taxon>Thermoprotei</taxon>
        <taxon>Sulfolobales</taxon>
        <taxon>Sulfolobaceae</taxon>
        <taxon>Acidianus</taxon>
    </lineage>
</organism>
<evidence type="ECO:0000256" key="1">
    <source>
        <dbReference type="SAM" id="Phobius"/>
    </source>
</evidence>
<keyword evidence="1" id="KW-0472">Membrane</keyword>
<dbReference type="AlphaFoldDB" id="A0A2T9X3P1"/>
<comment type="caution">
    <text evidence="2">The sequence shown here is derived from an EMBL/GenBank/DDBJ whole genome shotgun (WGS) entry which is preliminary data.</text>
</comment>